<dbReference type="AlphaFoldDB" id="A0A0J1FTI6"/>
<keyword evidence="3" id="KW-1185">Reference proteome</keyword>
<evidence type="ECO:0000313" key="3">
    <source>
        <dbReference type="Proteomes" id="UP000036356"/>
    </source>
</evidence>
<accession>A0A0J1FTI6</accession>
<keyword evidence="1" id="KW-0812">Transmembrane</keyword>
<evidence type="ECO:0000313" key="2">
    <source>
        <dbReference type="EMBL" id="KLU66592.1"/>
    </source>
</evidence>
<dbReference type="InterPro" id="IPR010406">
    <property type="entry name" value="DUF1003"/>
</dbReference>
<dbReference type="PATRIC" id="fig|476652.3.peg.1293"/>
<keyword evidence="1" id="KW-1133">Transmembrane helix</keyword>
<dbReference type="EMBL" id="LDZY01000004">
    <property type="protein sequence ID" value="KLU66592.1"/>
    <property type="molecule type" value="Genomic_DNA"/>
</dbReference>
<dbReference type="Proteomes" id="UP000036356">
    <property type="component" value="Unassembled WGS sequence"/>
</dbReference>
<comment type="caution">
    <text evidence="2">The sequence shown here is derived from an EMBL/GenBank/DDBJ whole genome shotgun (WGS) entry which is preliminary data.</text>
</comment>
<gene>
    <name evidence="2" type="ORF">DEAC_c12580</name>
</gene>
<feature type="transmembrane region" description="Helical" evidence="1">
    <location>
        <begin position="77"/>
        <end position="96"/>
    </location>
</feature>
<protein>
    <recommendedName>
        <fullName evidence="4">DUF1003 domain-containing protein</fullName>
    </recommendedName>
</protein>
<proteinExistence type="predicted"/>
<keyword evidence="1" id="KW-0472">Membrane</keyword>
<dbReference type="RefSeq" id="WP_047809155.1">
    <property type="nucleotide sequence ID" value="NZ_LDZY01000004.1"/>
</dbReference>
<reference evidence="2 3" key="1">
    <citation type="submission" date="2015-06" db="EMBL/GenBank/DDBJ databases">
        <title>Draft genome of the moderately acidophilic sulfate reducer Candidatus Desulfosporosinus acididurans strain M1.</title>
        <authorList>
            <person name="Poehlein A."/>
            <person name="Petzsch P."/>
            <person name="Johnson B.D."/>
            <person name="Schloemann M."/>
            <person name="Daniel R."/>
            <person name="Muehling M."/>
        </authorList>
    </citation>
    <scope>NUCLEOTIDE SEQUENCE [LARGE SCALE GENOMIC DNA]</scope>
    <source>
        <strain evidence="2 3">M1</strain>
    </source>
</reference>
<evidence type="ECO:0008006" key="4">
    <source>
        <dbReference type="Google" id="ProtNLM"/>
    </source>
</evidence>
<dbReference type="STRING" id="476652.DEAC_c12580"/>
<feature type="transmembrane region" description="Helical" evidence="1">
    <location>
        <begin position="108"/>
        <end position="127"/>
    </location>
</feature>
<dbReference type="PANTHER" id="PTHR41386:SF1">
    <property type="entry name" value="MEMBRANE PROTEIN"/>
    <property type="match status" value="1"/>
</dbReference>
<name>A0A0J1FTI6_9FIRM</name>
<evidence type="ECO:0000256" key="1">
    <source>
        <dbReference type="SAM" id="Phobius"/>
    </source>
</evidence>
<organism evidence="2 3">
    <name type="scientific">Desulfosporosinus acididurans</name>
    <dbReference type="NCBI Taxonomy" id="476652"/>
    <lineage>
        <taxon>Bacteria</taxon>
        <taxon>Bacillati</taxon>
        <taxon>Bacillota</taxon>
        <taxon>Clostridia</taxon>
        <taxon>Eubacteriales</taxon>
        <taxon>Desulfitobacteriaceae</taxon>
        <taxon>Desulfosporosinus</taxon>
    </lineage>
</organism>
<dbReference type="Pfam" id="PF06210">
    <property type="entry name" value="DUF1003"/>
    <property type="match status" value="1"/>
</dbReference>
<sequence>MNEVNNIEGALDNPEEASLFEGFDIAIQKRDIQRIDRLVDDYEKSILNRLEEDYTSRTTYPDRLADRIAQFGGSWKFIIYFGLFLAAWIVWNGLLWTKSFHFDEPPFILLNLCLSFLAAFQAPVIMMSQNRQAARDKHESVIDFAINYKAELEIDDMQSHLHRIETDGKKNMEQVKTEFSQIRKILESIEARLDK</sequence>
<dbReference type="PANTHER" id="PTHR41386">
    <property type="entry name" value="INTEGRAL MEMBRANE PROTEIN-RELATED"/>
    <property type="match status" value="1"/>
</dbReference>